<proteinExistence type="predicted"/>
<accession>A0A8S1JXI4</accession>
<evidence type="ECO:0000313" key="1">
    <source>
        <dbReference type="EMBL" id="CAD8045056.1"/>
    </source>
</evidence>
<evidence type="ECO:0000313" key="2">
    <source>
        <dbReference type="Proteomes" id="UP000688137"/>
    </source>
</evidence>
<comment type="caution">
    <text evidence="1">The sequence shown here is derived from an EMBL/GenBank/DDBJ whole genome shotgun (WGS) entry which is preliminary data.</text>
</comment>
<reference evidence="1" key="1">
    <citation type="submission" date="2021-01" db="EMBL/GenBank/DDBJ databases">
        <authorList>
            <consortium name="Genoscope - CEA"/>
            <person name="William W."/>
        </authorList>
    </citation>
    <scope>NUCLEOTIDE SEQUENCE</scope>
</reference>
<gene>
    <name evidence="1" type="ORF">PPRIM_AZ9-3.1.T0090081</name>
</gene>
<dbReference type="OMA" id="VECFEIP"/>
<sequence>MGNSQKNDQKLISTVWLGVNDEWPSLMKEKLSRLSEEWIVPSIKCLDRFSQKEHKKFRNQVKLILTKKIREDQYEELFKRSQVFLNNNEYFRQDFQLGIPISELTISTNTNSIGKINDYQSISSKIQDSLLMEDQSSQVQQFYVLISYINDVVICHKHPFIHLMNQFKEWATIQFTIIKNSNIQQLKQKLQRFQISSNLFLNFLIFSLNEYLGDFSDEINEEGSNKYIKDKQNYFNLFLQHIYNENLINHLMDILKIIHQNNQNNFIQKIKHIQFKFECFEIPKKYLIHDKPFNQEISCLNEVQQLKRPADIFYCFTKTFLMIKDHLTKSASNFLIFQVTNYVIVHSNVEYIYVILHLLELFYCNSLILHKYHQSLEFIQNIIIS</sequence>
<dbReference type="AlphaFoldDB" id="A0A8S1JXI4"/>
<name>A0A8S1JXI4_PARPR</name>
<keyword evidence="2" id="KW-1185">Reference proteome</keyword>
<organism evidence="1 2">
    <name type="scientific">Paramecium primaurelia</name>
    <dbReference type="NCBI Taxonomy" id="5886"/>
    <lineage>
        <taxon>Eukaryota</taxon>
        <taxon>Sar</taxon>
        <taxon>Alveolata</taxon>
        <taxon>Ciliophora</taxon>
        <taxon>Intramacronucleata</taxon>
        <taxon>Oligohymenophorea</taxon>
        <taxon>Peniculida</taxon>
        <taxon>Parameciidae</taxon>
        <taxon>Paramecium</taxon>
    </lineage>
</organism>
<dbReference type="Proteomes" id="UP000688137">
    <property type="component" value="Unassembled WGS sequence"/>
</dbReference>
<dbReference type="EMBL" id="CAJJDM010000006">
    <property type="protein sequence ID" value="CAD8045056.1"/>
    <property type="molecule type" value="Genomic_DNA"/>
</dbReference>
<protein>
    <submittedName>
        <fullName evidence="1">Uncharacterized protein</fullName>
    </submittedName>
</protein>